<feature type="transmembrane region" description="Helical" evidence="10">
    <location>
        <begin position="40"/>
        <end position="57"/>
    </location>
</feature>
<feature type="transmembrane region" description="Helical" evidence="10">
    <location>
        <begin position="128"/>
        <end position="153"/>
    </location>
</feature>
<evidence type="ECO:0000256" key="3">
    <source>
        <dbReference type="ARBA" id="ARBA00021717"/>
    </source>
</evidence>
<feature type="transmembrane region" description="Helical" evidence="10">
    <location>
        <begin position="215"/>
        <end position="239"/>
    </location>
</feature>
<accession>A0A0Q9YGY3</accession>
<feature type="transmembrane region" description="Helical" evidence="10">
    <location>
        <begin position="174"/>
        <end position="203"/>
    </location>
</feature>
<dbReference type="Pfam" id="PF01311">
    <property type="entry name" value="Bac_export_1"/>
    <property type="match status" value="1"/>
</dbReference>
<dbReference type="PANTHER" id="PTHR30065:SF8">
    <property type="entry name" value="FLAGELLAR BIOSYNTHETIC PROTEIN FLIR"/>
    <property type="match status" value="1"/>
</dbReference>
<evidence type="ECO:0000256" key="8">
    <source>
        <dbReference type="ARBA" id="ARBA00023143"/>
    </source>
</evidence>
<evidence type="ECO:0000313" key="12">
    <source>
        <dbReference type="EMBL" id="MCS5708598.1"/>
    </source>
</evidence>
<evidence type="ECO:0000256" key="6">
    <source>
        <dbReference type="ARBA" id="ARBA00022989"/>
    </source>
</evidence>
<keyword evidence="11" id="KW-0282">Flagellum</keyword>
<dbReference type="NCBIfam" id="TIGR01400">
    <property type="entry name" value="fliR"/>
    <property type="match status" value="1"/>
</dbReference>
<keyword evidence="11" id="KW-0966">Cell projection</keyword>
<evidence type="ECO:0000256" key="7">
    <source>
        <dbReference type="ARBA" id="ARBA00023136"/>
    </source>
</evidence>
<evidence type="ECO:0000256" key="5">
    <source>
        <dbReference type="ARBA" id="ARBA00022692"/>
    </source>
</evidence>
<dbReference type="PRINTS" id="PR00953">
    <property type="entry name" value="TYPE3IMRPROT"/>
</dbReference>
<comment type="subcellular location">
    <subcellularLocation>
        <location evidence="10">Cell membrane</location>
        <topology evidence="10">Multi-pass membrane protein</topology>
    </subcellularLocation>
    <subcellularLocation>
        <location evidence="10">Bacterial flagellum basal body</location>
    </subcellularLocation>
</comment>
<dbReference type="InterPro" id="IPR002010">
    <property type="entry name" value="T3SS_IM_R"/>
</dbReference>
<dbReference type="STRING" id="437022.CC99x_00041"/>
<evidence type="ECO:0000313" key="13">
    <source>
        <dbReference type="Proteomes" id="UP000051494"/>
    </source>
</evidence>
<evidence type="ECO:0000313" key="11">
    <source>
        <dbReference type="EMBL" id="KRG19820.1"/>
    </source>
</evidence>
<dbReference type="GO" id="GO:0005886">
    <property type="term" value="C:plasma membrane"/>
    <property type="evidence" value="ECO:0007669"/>
    <property type="project" value="UniProtKB-SubCell"/>
</dbReference>
<reference evidence="11" key="1">
    <citation type="submission" date="2015-09" db="EMBL/GenBank/DDBJ databases">
        <title>Draft Genome Sequences of Two Novel Amoeba-resistant Intranuclear Bacteria, Candidatus Berkiella cookevillensis and Candidatus Berkiella aquae.</title>
        <authorList>
            <person name="Mehari Y.T."/>
            <person name="Arivett B.A."/>
            <person name="Farone A.L."/>
            <person name="Gunderson J.H."/>
            <person name="Farone M.B."/>
        </authorList>
    </citation>
    <scope>NUCLEOTIDE SEQUENCE [LARGE SCALE GENOMIC DNA]</scope>
    <source>
        <strain evidence="11">CC99</strain>
    </source>
</reference>
<keyword evidence="11" id="KW-0969">Cilium</keyword>
<evidence type="ECO:0000256" key="9">
    <source>
        <dbReference type="NCBIfam" id="TIGR01400"/>
    </source>
</evidence>
<feature type="transmembrane region" description="Helical" evidence="10">
    <location>
        <begin position="97"/>
        <end position="116"/>
    </location>
</feature>
<dbReference type="InterPro" id="IPR006303">
    <property type="entry name" value="FliR"/>
</dbReference>
<organism evidence="11">
    <name type="scientific">Candidatus Berkiella cookevillensis</name>
    <dbReference type="NCBI Taxonomy" id="437022"/>
    <lineage>
        <taxon>Bacteria</taxon>
        <taxon>Pseudomonadati</taxon>
        <taxon>Pseudomonadota</taxon>
        <taxon>Gammaproteobacteria</taxon>
        <taxon>Candidatus Berkiellales</taxon>
        <taxon>Candidatus Berkiellaceae</taxon>
        <taxon>Candidatus Berkiella</taxon>
    </lineage>
</organism>
<dbReference type="EMBL" id="LKHV02000001">
    <property type="protein sequence ID" value="MCS5708598.1"/>
    <property type="molecule type" value="Genomic_DNA"/>
</dbReference>
<dbReference type="EMBL" id="LKHV01000001">
    <property type="protein sequence ID" value="KRG19820.1"/>
    <property type="molecule type" value="Genomic_DNA"/>
</dbReference>
<dbReference type="AlphaFoldDB" id="A0A0Q9YGY3"/>
<keyword evidence="4 10" id="KW-1003">Cell membrane</keyword>
<dbReference type="RefSeq" id="WP_057622430.1">
    <property type="nucleotide sequence ID" value="NZ_LKHV02000001.1"/>
</dbReference>
<dbReference type="Proteomes" id="UP000051494">
    <property type="component" value="Unassembled WGS sequence"/>
</dbReference>
<reference evidence="12" key="2">
    <citation type="journal article" date="2016" name="Genome Announc.">
        <title>Draft Genome Sequences of Two Novel Amoeba-Resistant Intranuclear Bacteria, 'Candidatus Berkiella cookevillensis' and 'Candidatus Berkiella aquae'.</title>
        <authorList>
            <person name="Mehari Y.T."/>
            <person name="Arivett B.A."/>
            <person name="Farone A.L."/>
            <person name="Gunderson J.H."/>
            <person name="Farone M.B."/>
        </authorList>
    </citation>
    <scope>NUCLEOTIDE SEQUENCE</scope>
    <source>
        <strain evidence="12">CC99</strain>
    </source>
</reference>
<comment type="function">
    <text evidence="1 10">Role in flagellar biosynthesis.</text>
</comment>
<dbReference type="OrthoDB" id="9797790at2"/>
<dbReference type="PATRIC" id="fig|1590042.3.peg.40"/>
<keyword evidence="8 10" id="KW-0975">Bacterial flagellum</keyword>
<comment type="caution">
    <text evidence="11">The sequence shown here is derived from an EMBL/GenBank/DDBJ whole genome shotgun (WGS) entry which is preliminary data.</text>
</comment>
<comment type="similarity">
    <text evidence="2 10">Belongs to the FliR/MopE/SpaR family.</text>
</comment>
<keyword evidence="6 10" id="KW-1133">Transmembrane helix</keyword>
<feature type="transmembrane region" description="Helical" evidence="10">
    <location>
        <begin position="69"/>
        <end position="90"/>
    </location>
</feature>
<dbReference type="GO" id="GO:0006605">
    <property type="term" value="P:protein targeting"/>
    <property type="evidence" value="ECO:0007669"/>
    <property type="project" value="UniProtKB-UniRule"/>
</dbReference>
<dbReference type="GO" id="GO:0009425">
    <property type="term" value="C:bacterial-type flagellum basal body"/>
    <property type="evidence" value="ECO:0007669"/>
    <property type="project" value="UniProtKB-SubCell"/>
</dbReference>
<keyword evidence="13" id="KW-1185">Reference proteome</keyword>
<feature type="transmembrane region" description="Helical" evidence="10">
    <location>
        <begin position="12"/>
        <end position="33"/>
    </location>
</feature>
<dbReference type="PANTHER" id="PTHR30065">
    <property type="entry name" value="FLAGELLAR BIOSYNTHETIC PROTEIN FLIR"/>
    <property type="match status" value="1"/>
</dbReference>
<reference evidence="12" key="3">
    <citation type="submission" date="2021-06" db="EMBL/GenBank/DDBJ databases">
        <title>Genomic Description and Analysis of Intracellular Bacteria, Candidatus Berkiella cookevillensis and Candidatus Berkiella aquae.</title>
        <authorList>
            <person name="Kidane D.T."/>
            <person name="Mehari Y.T."/>
            <person name="Rice F.C."/>
            <person name="Arivett B.A."/>
            <person name="Farone A.L."/>
            <person name="Berk S.G."/>
            <person name="Farone M.B."/>
        </authorList>
    </citation>
    <scope>NUCLEOTIDE SEQUENCE</scope>
    <source>
        <strain evidence="12">CC99</strain>
    </source>
</reference>
<dbReference type="GO" id="GO:0044780">
    <property type="term" value="P:bacterial-type flagellum assembly"/>
    <property type="evidence" value="ECO:0007669"/>
    <property type="project" value="UniProtKB-UniRule"/>
</dbReference>
<keyword evidence="7 10" id="KW-0472">Membrane</keyword>
<keyword evidence="5 10" id="KW-0812">Transmembrane</keyword>
<name>A0A0Q9YGY3_9GAMM</name>
<evidence type="ECO:0000256" key="2">
    <source>
        <dbReference type="ARBA" id="ARBA00009772"/>
    </source>
</evidence>
<evidence type="ECO:0000256" key="1">
    <source>
        <dbReference type="ARBA" id="ARBA00002578"/>
    </source>
</evidence>
<evidence type="ECO:0000256" key="10">
    <source>
        <dbReference type="RuleBase" id="RU362071"/>
    </source>
</evidence>
<evidence type="ECO:0000256" key="4">
    <source>
        <dbReference type="ARBA" id="ARBA00022475"/>
    </source>
</evidence>
<proteinExistence type="inferred from homology"/>
<sequence length="258" mass="28814">MFAPYELDNLIFYFGLPFARISAMLMVMPMFGAQFVPKRLKLFLSLAISLIVFPLLYDNAPITQNALTFFQLIYLLLKQILIGIMIGLSVHVIFQAFVMAAGICAMQMGLGFASMVDPQNGVSVPALSQFYLMIVTLLFLSMNGHLFLIQTIVESFDKIPVSLASTKFINFNELITLGSWIFLGGLKIALPTVTALLIVNMAIGIMTKATPQLNIFSLGFPVTMILGMVILWFTSVTLLPQFTEMFNQLIEKINQWMI</sequence>
<gene>
    <name evidence="11" type="primary">fliR</name>
    <name evidence="11" type="ORF">CC99x_00041</name>
    <name evidence="12" type="ORF">CC99x_006705</name>
</gene>
<protein>
    <recommendedName>
        <fullName evidence="3 9">Flagellar biosynthetic protein FliR</fullName>
    </recommendedName>
</protein>